<dbReference type="InterPro" id="IPR041627">
    <property type="entry name" value="AAA_lid_6"/>
</dbReference>
<dbReference type="InterPro" id="IPR050773">
    <property type="entry name" value="CbxX/CfxQ_RuBisCO_ESX"/>
</dbReference>
<dbReference type="InterPro" id="IPR049078">
    <property type="entry name" value="T7SS_EccA1-like_N"/>
</dbReference>
<accession>A0A1H4VSW1</accession>
<keyword evidence="3" id="KW-0067">ATP-binding</keyword>
<dbReference type="GO" id="GO:0005524">
    <property type="term" value="F:ATP binding"/>
    <property type="evidence" value="ECO:0007669"/>
    <property type="project" value="UniProtKB-KW"/>
</dbReference>
<evidence type="ECO:0000256" key="2">
    <source>
        <dbReference type="ARBA" id="ARBA00022741"/>
    </source>
</evidence>
<dbReference type="PANTHER" id="PTHR43392:SF2">
    <property type="entry name" value="AAA-TYPE ATPASE FAMILY PROTEIN _ ANKYRIN REPEAT FAMILY PROTEIN"/>
    <property type="match status" value="1"/>
</dbReference>
<evidence type="ECO:0000313" key="5">
    <source>
        <dbReference type="EMBL" id="SEC83960.1"/>
    </source>
</evidence>
<dbReference type="InterPro" id="IPR027417">
    <property type="entry name" value="P-loop_NTPase"/>
</dbReference>
<feature type="domain" description="AAA+ ATPase" evidence="4">
    <location>
        <begin position="356"/>
        <end position="493"/>
    </location>
</feature>
<keyword evidence="2" id="KW-0547">Nucleotide-binding</keyword>
<comment type="similarity">
    <text evidence="1">Belongs to the CbxX/CfxQ family.</text>
</comment>
<dbReference type="Pfam" id="PF21545">
    <property type="entry name" value="T7SS_EccA1_N"/>
    <property type="match status" value="1"/>
</dbReference>
<evidence type="ECO:0000256" key="1">
    <source>
        <dbReference type="ARBA" id="ARBA00010378"/>
    </source>
</evidence>
<dbReference type="SMART" id="SM00382">
    <property type="entry name" value="AAA"/>
    <property type="match status" value="1"/>
</dbReference>
<dbReference type="PANTHER" id="PTHR43392">
    <property type="entry name" value="AAA-TYPE ATPASE FAMILY PROTEIN / ANKYRIN REPEAT FAMILY PROTEIN"/>
    <property type="match status" value="1"/>
</dbReference>
<dbReference type="Gene3D" id="1.25.40.10">
    <property type="entry name" value="Tetratricopeptide repeat domain"/>
    <property type="match status" value="1"/>
</dbReference>
<dbReference type="InterPro" id="IPR000641">
    <property type="entry name" value="CbxX/CfxQ"/>
</dbReference>
<name>A0A1H4VSW1_TSUTY</name>
<evidence type="ECO:0000259" key="4">
    <source>
        <dbReference type="SMART" id="SM00382"/>
    </source>
</evidence>
<dbReference type="Gene3D" id="3.40.50.300">
    <property type="entry name" value="P-loop containing nucleotide triphosphate hydrolases"/>
    <property type="match status" value="1"/>
</dbReference>
<dbReference type="InterPro" id="IPR003593">
    <property type="entry name" value="AAA+_ATPase"/>
</dbReference>
<sequence>MPDAQAQEYFSLAMEALQQENYTSAMHTLIYVTEGWENYCDPHRALAFARDKLGRELTPLDEIKKIRDTLDTYDEMTTAVWEGYAEHGLTTTWVLPKIPIVFPLSSRGQIRAGYAALLVSEGRYAEAAAELQLAEAAPTLHSENAAVATKAIAAVRGLLMYETERWDDVIAAVSPLTTAGSSGDFDQILLAYGHAMTGTALAHMGSHAIGQEKLEHAVQAGYRAVGGWASLELGLSRRAAGDEEGAQKAFSGGLQFQTGTDALQDALQNKSRKMRITTAAVIAARTDPWDPATEPDVADFERTSSQEERRTTLTDALEVLDRLDGMQQIKERIETMGLEIAFENEQRRRGLAVKPKTRHLIFKGPPGTGKTTIAQLVVALYYGLGVIRHETLVDANRAKLVAEYEGQSGPKTLAKLEEARGGVIFIDEAYELVQERPGQKDAFGHEALTALLEYMDNHRDDIIVIIAGYEAPIERFLQENPGLKSRFAYSLSFKTYSADEMWRIINGMAVADGRSIDPRAENFFKQTIEIMHDTDASRKKVLDNAGNGRFARNVFEQAQGLAAKRLMRSGGDLSALSDAELMQLSAEDIHGAMAQILAGYSITHLPAIA</sequence>
<dbReference type="Pfam" id="PF00004">
    <property type="entry name" value="AAA"/>
    <property type="match status" value="1"/>
</dbReference>
<organism evidence="5 6">
    <name type="scientific">Tsukamurella tyrosinosolvens</name>
    <dbReference type="NCBI Taxonomy" id="57704"/>
    <lineage>
        <taxon>Bacteria</taxon>
        <taxon>Bacillati</taxon>
        <taxon>Actinomycetota</taxon>
        <taxon>Actinomycetes</taxon>
        <taxon>Mycobacteriales</taxon>
        <taxon>Tsukamurellaceae</taxon>
        <taxon>Tsukamurella</taxon>
    </lineage>
</organism>
<gene>
    <name evidence="5" type="ORF">SAMN04489793_3323</name>
</gene>
<reference evidence="6" key="1">
    <citation type="submission" date="2016-10" db="EMBL/GenBank/DDBJ databases">
        <authorList>
            <person name="Varghese N."/>
            <person name="Submissions S."/>
        </authorList>
    </citation>
    <scope>NUCLEOTIDE SEQUENCE [LARGE SCALE GENOMIC DNA]</scope>
    <source>
        <strain evidence="6">DSM 44234</strain>
    </source>
</reference>
<proteinExistence type="inferred from homology"/>
<evidence type="ECO:0000256" key="3">
    <source>
        <dbReference type="ARBA" id="ARBA00022840"/>
    </source>
</evidence>
<dbReference type="InterPro" id="IPR003959">
    <property type="entry name" value="ATPase_AAA_core"/>
</dbReference>
<dbReference type="Proteomes" id="UP000182241">
    <property type="component" value="Unassembled WGS sequence"/>
</dbReference>
<dbReference type="Gene3D" id="1.10.8.60">
    <property type="match status" value="1"/>
</dbReference>
<dbReference type="AlphaFoldDB" id="A0A1H4VSW1"/>
<dbReference type="FunFam" id="3.40.50.300:FF:000216">
    <property type="entry name" value="Type VII secretion ATPase EccA"/>
    <property type="match status" value="1"/>
</dbReference>
<dbReference type="OrthoDB" id="9806903at2"/>
<dbReference type="SUPFAM" id="SSF52540">
    <property type="entry name" value="P-loop containing nucleoside triphosphate hydrolases"/>
    <property type="match status" value="1"/>
</dbReference>
<dbReference type="CDD" id="cd00009">
    <property type="entry name" value="AAA"/>
    <property type="match status" value="1"/>
</dbReference>
<dbReference type="Pfam" id="PF17866">
    <property type="entry name" value="AAA_lid_6"/>
    <property type="match status" value="1"/>
</dbReference>
<dbReference type="InterPro" id="IPR011990">
    <property type="entry name" value="TPR-like_helical_dom_sf"/>
</dbReference>
<protein>
    <submittedName>
        <fullName evidence="5">Type VII secretion AAA-ATPase EccA</fullName>
    </submittedName>
</protein>
<dbReference type="RefSeq" id="WP_068742995.1">
    <property type="nucleotide sequence ID" value="NZ_FNSA01000003.1"/>
</dbReference>
<dbReference type="GO" id="GO:0016887">
    <property type="term" value="F:ATP hydrolysis activity"/>
    <property type="evidence" value="ECO:0007669"/>
    <property type="project" value="InterPro"/>
</dbReference>
<dbReference type="PRINTS" id="PR00819">
    <property type="entry name" value="CBXCFQXSUPER"/>
</dbReference>
<dbReference type="EMBL" id="FNSA01000003">
    <property type="protein sequence ID" value="SEC83960.1"/>
    <property type="molecule type" value="Genomic_DNA"/>
</dbReference>
<dbReference type="STRING" id="57704.SAMN04489793_3323"/>
<evidence type="ECO:0000313" key="6">
    <source>
        <dbReference type="Proteomes" id="UP000182241"/>
    </source>
</evidence>
<keyword evidence="6" id="KW-1185">Reference proteome</keyword>